<accession>A0ABD3MV52</accession>
<keyword evidence="3" id="KW-1185">Reference proteome</keyword>
<reference evidence="2 3" key="1">
    <citation type="submission" date="2024-10" db="EMBL/GenBank/DDBJ databases">
        <title>Updated reference genomes for cyclostephanoid diatoms.</title>
        <authorList>
            <person name="Roberts W.R."/>
            <person name="Alverson A.J."/>
        </authorList>
    </citation>
    <scope>NUCLEOTIDE SEQUENCE [LARGE SCALE GENOMIC DNA]</scope>
    <source>
        <strain evidence="2 3">AJA232-27</strain>
    </source>
</reference>
<gene>
    <name evidence="2" type="ORF">ACHAWU_007301</name>
</gene>
<dbReference type="PANTHER" id="PTHR47744">
    <property type="entry name" value="OS05G0526300 PROTEIN"/>
    <property type="match status" value="1"/>
</dbReference>
<dbReference type="SMART" id="SM00355">
    <property type="entry name" value="ZnF_C2H2"/>
    <property type="match status" value="2"/>
</dbReference>
<dbReference type="EMBL" id="JALLBG020000072">
    <property type="protein sequence ID" value="KAL3767823.1"/>
    <property type="molecule type" value="Genomic_DNA"/>
</dbReference>
<dbReference type="InterPro" id="IPR036047">
    <property type="entry name" value="F-box-like_dom_sf"/>
</dbReference>
<dbReference type="Proteomes" id="UP001530293">
    <property type="component" value="Unassembled WGS sequence"/>
</dbReference>
<name>A0ABD3MV52_9STRA</name>
<dbReference type="Gene3D" id="1.20.1280.50">
    <property type="match status" value="1"/>
</dbReference>
<dbReference type="SUPFAM" id="SSF81383">
    <property type="entry name" value="F-box domain"/>
    <property type="match status" value="2"/>
</dbReference>
<proteinExistence type="predicted"/>
<evidence type="ECO:0000313" key="3">
    <source>
        <dbReference type="Proteomes" id="UP001530293"/>
    </source>
</evidence>
<protein>
    <recommendedName>
        <fullName evidence="1">C2H2-type domain-containing protein</fullName>
    </recommendedName>
</protein>
<dbReference type="AlphaFoldDB" id="A0ABD3MV52"/>
<evidence type="ECO:0000313" key="2">
    <source>
        <dbReference type="EMBL" id="KAL3767823.1"/>
    </source>
</evidence>
<evidence type="ECO:0000259" key="1">
    <source>
        <dbReference type="PROSITE" id="PS00028"/>
    </source>
</evidence>
<comment type="caution">
    <text evidence="2">The sequence shown here is derived from an EMBL/GenBank/DDBJ whole genome shotgun (WGS) entry which is preliminary data.</text>
</comment>
<dbReference type="InterPro" id="IPR013087">
    <property type="entry name" value="Znf_C2H2_type"/>
</dbReference>
<dbReference type="InterPro" id="IPR001810">
    <property type="entry name" value="F-box_dom"/>
</dbReference>
<dbReference type="PROSITE" id="PS00028">
    <property type="entry name" value="ZINC_FINGER_C2H2_1"/>
    <property type="match status" value="1"/>
</dbReference>
<sequence>MSATLAPKSPNYDDHVTVYTRRLCHDIKNTFRRRRHCDLPSSVTPTTNADAKRKLIAETVRWVDGLVEQHHRSPKECLKHTIVDALVSLLREIDDADVENLQLLASRYDSGSSKSKRVNGQMNQGPCDEYVSNKRQRRRLPHNVRSMDLVQAMHDAEATIYSDDDEQDIPKLFLSNSDRSKRAKKTHLERQQSCSMMGISMKAVMNVQVPNEDVHGSQVPISTLTKDAAVLRRDLYKIIAACDIAEIKSIVEGEGTSSTKDEKLQLKMQNLTTTLLSRITEHPNSPSLRLFAMTALDSIRELGLSDLGYKCILDALLKIRESWSIRFFAEIVSECHAYENPSRLLGISKLMKHAFETHEQCTLTPTLLRAVSHIIVRRLNILSSLDQKHCSPLLMREKGVYNRFCNSISIRFGSVSDWILPSMSRDVRESVISALQAVGILPFFCSEDGEDGISNGPLQSSQSAEEYPFPTCVSLRAAHDRLGPCDGFNRLVSHPELYEQRSITPRYALKPPIPSLVDDEDVAGPFSSASEDVLIIVFSFLGFRSLTRASQCCTSWALAVATAPTLWSNLYFKRYKKSRFEEELALKTEASPINPYLRKFLSISSVADRQQLATTIDGYDWKHLFGNKYATEKRFKGETCSIVGCNYVHRRPDHVKSHVRRHEIDIRVDIRKRDVYRAFRLRTDQLKQEIVSLEKDLHIVTPEPLHLVQTKFDLDDPTSVLRDFIFAYLDFNDIVKPVCKLWTRLAECNVLWEKLYQYHFISPLPLPPTETLQWKNLFRSSFLASKCVRGKKDRFGWSFRICPIVGCNKEFRSKLQFNMHLLKHEDQELKERKNRLNRLRQDQIRNAKRK</sequence>
<dbReference type="Pfam" id="PF12937">
    <property type="entry name" value="F-box-like"/>
    <property type="match status" value="1"/>
</dbReference>
<organism evidence="2 3">
    <name type="scientific">Discostella pseudostelligera</name>
    <dbReference type="NCBI Taxonomy" id="259834"/>
    <lineage>
        <taxon>Eukaryota</taxon>
        <taxon>Sar</taxon>
        <taxon>Stramenopiles</taxon>
        <taxon>Ochrophyta</taxon>
        <taxon>Bacillariophyta</taxon>
        <taxon>Coscinodiscophyceae</taxon>
        <taxon>Thalassiosirophycidae</taxon>
        <taxon>Stephanodiscales</taxon>
        <taxon>Stephanodiscaceae</taxon>
        <taxon>Discostella</taxon>
    </lineage>
</organism>
<feature type="domain" description="C2H2-type" evidence="1">
    <location>
        <begin position="802"/>
        <end position="824"/>
    </location>
</feature>
<dbReference type="PANTHER" id="PTHR47744:SF1">
    <property type="entry name" value="OS05G0526300 PROTEIN"/>
    <property type="match status" value="1"/>
</dbReference>